<reference evidence="1 2" key="1">
    <citation type="submission" date="2015-01" db="EMBL/GenBank/DDBJ databases">
        <title>Evolution of Trichinella species and genotypes.</title>
        <authorList>
            <person name="Korhonen P.K."/>
            <person name="Edoardo P."/>
            <person name="Giuseppe L.R."/>
            <person name="Gasser R.B."/>
        </authorList>
    </citation>
    <scope>NUCLEOTIDE SEQUENCE [LARGE SCALE GENOMIC DNA]</scope>
    <source>
        <strain evidence="1">ISS13</strain>
    </source>
</reference>
<evidence type="ECO:0000313" key="1">
    <source>
        <dbReference type="EMBL" id="KRY66769.1"/>
    </source>
</evidence>
<name>A0A0V1DZV7_TRIPS</name>
<organism evidence="1 2">
    <name type="scientific">Trichinella pseudospiralis</name>
    <name type="common">Parasitic roundworm</name>
    <dbReference type="NCBI Taxonomy" id="6337"/>
    <lineage>
        <taxon>Eukaryota</taxon>
        <taxon>Metazoa</taxon>
        <taxon>Ecdysozoa</taxon>
        <taxon>Nematoda</taxon>
        <taxon>Enoplea</taxon>
        <taxon>Dorylaimia</taxon>
        <taxon>Trichinellida</taxon>
        <taxon>Trichinellidae</taxon>
        <taxon>Trichinella</taxon>
    </lineage>
</organism>
<evidence type="ECO:0000313" key="2">
    <source>
        <dbReference type="Proteomes" id="UP000054632"/>
    </source>
</evidence>
<proteinExistence type="predicted"/>
<dbReference type="AlphaFoldDB" id="A0A0V1DZV7"/>
<comment type="caution">
    <text evidence="1">The sequence shown here is derived from an EMBL/GenBank/DDBJ whole genome shotgun (WGS) entry which is preliminary data.</text>
</comment>
<protein>
    <recommendedName>
        <fullName evidence="3">Apple domain-containing protein</fullName>
    </recommendedName>
</protein>
<feature type="non-terminal residue" evidence="1">
    <location>
        <position position="1"/>
    </location>
</feature>
<gene>
    <name evidence="1" type="ORF">T4A_11863</name>
</gene>
<dbReference type="Proteomes" id="UP000054632">
    <property type="component" value="Unassembled WGS sequence"/>
</dbReference>
<evidence type="ECO:0008006" key="3">
    <source>
        <dbReference type="Google" id="ProtNLM"/>
    </source>
</evidence>
<sequence length="87" mass="9710">LTITSAYAENFKVHSLALHTNNLNGCLTVCRSKADDTHNCSGVLFSKQEEVCYKLVEGTSHDQIVTEDDQTIVPLHNNLSFQKMKIT</sequence>
<dbReference type="EMBL" id="JYDR01000157">
    <property type="protein sequence ID" value="KRY66769.1"/>
    <property type="molecule type" value="Genomic_DNA"/>
</dbReference>
<accession>A0A0V1DZV7</accession>